<comment type="caution">
    <text evidence="1">The sequence shown here is derived from an EMBL/GenBank/DDBJ whole genome shotgun (WGS) entry which is preliminary data.</text>
</comment>
<feature type="non-terminal residue" evidence="1">
    <location>
        <position position="1"/>
    </location>
</feature>
<dbReference type="AlphaFoldDB" id="X1KCV8"/>
<sequence length="35" mass="4290">LNEIKTHIFIQAVFYIRKMVNWVIRLCTFITSNNY</sequence>
<dbReference type="EMBL" id="BARU01041981">
    <property type="protein sequence ID" value="GAH79903.1"/>
    <property type="molecule type" value="Genomic_DNA"/>
</dbReference>
<accession>X1KCV8</accession>
<evidence type="ECO:0000313" key="1">
    <source>
        <dbReference type="EMBL" id="GAH79903.1"/>
    </source>
</evidence>
<gene>
    <name evidence="1" type="ORF">S03H2_64598</name>
</gene>
<organism evidence="1">
    <name type="scientific">marine sediment metagenome</name>
    <dbReference type="NCBI Taxonomy" id="412755"/>
    <lineage>
        <taxon>unclassified sequences</taxon>
        <taxon>metagenomes</taxon>
        <taxon>ecological metagenomes</taxon>
    </lineage>
</organism>
<protein>
    <submittedName>
        <fullName evidence="1">Uncharacterized protein</fullName>
    </submittedName>
</protein>
<reference evidence="1" key="1">
    <citation type="journal article" date="2014" name="Front. Microbiol.">
        <title>High frequency of phylogenetically diverse reductive dehalogenase-homologous genes in deep subseafloor sedimentary metagenomes.</title>
        <authorList>
            <person name="Kawai M."/>
            <person name="Futagami T."/>
            <person name="Toyoda A."/>
            <person name="Takaki Y."/>
            <person name="Nishi S."/>
            <person name="Hori S."/>
            <person name="Arai W."/>
            <person name="Tsubouchi T."/>
            <person name="Morono Y."/>
            <person name="Uchiyama I."/>
            <person name="Ito T."/>
            <person name="Fujiyama A."/>
            <person name="Inagaki F."/>
            <person name="Takami H."/>
        </authorList>
    </citation>
    <scope>NUCLEOTIDE SEQUENCE</scope>
    <source>
        <strain evidence="1">Expedition CK06-06</strain>
    </source>
</reference>
<proteinExistence type="predicted"/>
<name>X1KCV8_9ZZZZ</name>